<dbReference type="AlphaFoldDB" id="A0A2N8TE40"/>
<feature type="non-terminal residue" evidence="2">
    <location>
        <position position="99"/>
    </location>
</feature>
<reference evidence="2 3" key="1">
    <citation type="submission" date="2018-01" db="EMBL/GenBank/DDBJ databases">
        <title>Draft genome sequence of Streptomyces sp. 13K301.</title>
        <authorList>
            <person name="Sahin N."/>
            <person name="Saygin H."/>
            <person name="Ay H."/>
        </authorList>
    </citation>
    <scope>NUCLEOTIDE SEQUENCE [LARGE SCALE GENOMIC DNA]</scope>
    <source>
        <strain evidence="2 3">13K301</strain>
    </source>
</reference>
<keyword evidence="3" id="KW-1185">Reference proteome</keyword>
<accession>A0A2N8TE40</accession>
<organism evidence="2 3">
    <name type="scientific">Streptomyces cahuitamycinicus</name>
    <dbReference type="NCBI Taxonomy" id="2070367"/>
    <lineage>
        <taxon>Bacteria</taxon>
        <taxon>Bacillati</taxon>
        <taxon>Actinomycetota</taxon>
        <taxon>Actinomycetes</taxon>
        <taxon>Kitasatosporales</taxon>
        <taxon>Streptomycetaceae</taxon>
        <taxon>Streptomyces</taxon>
    </lineage>
</organism>
<evidence type="ECO:0000313" key="2">
    <source>
        <dbReference type="EMBL" id="PNG17290.1"/>
    </source>
</evidence>
<gene>
    <name evidence="2" type="ORF">C1J00_37365</name>
</gene>
<feature type="region of interest" description="Disordered" evidence="1">
    <location>
        <begin position="1"/>
        <end position="29"/>
    </location>
</feature>
<proteinExistence type="predicted"/>
<evidence type="ECO:0000313" key="3">
    <source>
        <dbReference type="Proteomes" id="UP000235943"/>
    </source>
</evidence>
<sequence>MLRAEPAVSAPRGAREHRPPPLPPPARTMAGTGVIPHALGWLHALPNPGTCWCAWATGPPANAAADGAIILAAAGSYDDQDWVVTQHSSGAWTIRNART</sequence>
<evidence type="ECO:0000256" key="1">
    <source>
        <dbReference type="SAM" id="MobiDB-lite"/>
    </source>
</evidence>
<dbReference type="EMBL" id="POUC01000485">
    <property type="protein sequence ID" value="PNG17290.1"/>
    <property type="molecule type" value="Genomic_DNA"/>
</dbReference>
<protein>
    <submittedName>
        <fullName evidence="2">Uncharacterized protein</fullName>
    </submittedName>
</protein>
<name>A0A2N8TE40_9ACTN</name>
<comment type="caution">
    <text evidence="2">The sequence shown here is derived from an EMBL/GenBank/DDBJ whole genome shotgun (WGS) entry which is preliminary data.</text>
</comment>
<dbReference type="Proteomes" id="UP000235943">
    <property type="component" value="Unassembled WGS sequence"/>
</dbReference>